<dbReference type="EMBL" id="JAVIZA010000001">
    <property type="protein sequence ID" value="MDR6166622.1"/>
    <property type="molecule type" value="Genomic_DNA"/>
</dbReference>
<organism evidence="1 2">
    <name type="scientific">Microbacterium paludicola</name>
    <dbReference type="NCBI Taxonomy" id="300019"/>
    <lineage>
        <taxon>Bacteria</taxon>
        <taxon>Bacillati</taxon>
        <taxon>Actinomycetota</taxon>
        <taxon>Actinomycetes</taxon>
        <taxon>Micrococcales</taxon>
        <taxon>Microbacteriaceae</taxon>
        <taxon>Microbacterium</taxon>
    </lineage>
</organism>
<sequence length="139" mass="15450">MTLRQPRVVAVRHGRVQPSGSWIYVWVDGATGDIAYVGATPYDPVLRTHLHLESDDAQLGRVRATVDGYAERDFDVLAFELPADIERAEAKGLLKRRLRGDAHPSPTDVSTALWRAVDDIARAVEHQRSEIARRGRANG</sequence>
<comment type="caution">
    <text evidence="1">The sequence shown here is derived from an EMBL/GenBank/DDBJ whole genome shotgun (WGS) entry which is preliminary data.</text>
</comment>
<proteinExistence type="predicted"/>
<evidence type="ECO:0000313" key="2">
    <source>
        <dbReference type="Proteomes" id="UP001260188"/>
    </source>
</evidence>
<accession>A0ABU1HYA3</accession>
<name>A0ABU1HYA3_9MICO</name>
<evidence type="ECO:0008006" key="3">
    <source>
        <dbReference type="Google" id="ProtNLM"/>
    </source>
</evidence>
<gene>
    <name evidence="1" type="ORF">QE367_000826</name>
</gene>
<reference evidence="1 2" key="1">
    <citation type="submission" date="2023-08" db="EMBL/GenBank/DDBJ databases">
        <title>Functional and genomic diversity of the sorghum phyllosphere microbiome.</title>
        <authorList>
            <person name="Shade A."/>
        </authorList>
    </citation>
    <scope>NUCLEOTIDE SEQUENCE [LARGE SCALE GENOMIC DNA]</scope>
    <source>
        <strain evidence="1 2">SORGH_AS_0919</strain>
    </source>
</reference>
<evidence type="ECO:0000313" key="1">
    <source>
        <dbReference type="EMBL" id="MDR6166622.1"/>
    </source>
</evidence>
<keyword evidence="2" id="KW-1185">Reference proteome</keyword>
<dbReference type="RefSeq" id="WP_309664974.1">
    <property type="nucleotide sequence ID" value="NZ_JAVIZA010000001.1"/>
</dbReference>
<dbReference type="Proteomes" id="UP001260188">
    <property type="component" value="Unassembled WGS sequence"/>
</dbReference>
<protein>
    <recommendedName>
        <fullName evidence="3">GIY-YIG nuclease family protein</fullName>
    </recommendedName>
</protein>